<keyword evidence="4 8" id="KW-0812">Transmembrane</keyword>
<dbReference type="EMBL" id="ML992503">
    <property type="protein sequence ID" value="KAF2226140.1"/>
    <property type="molecule type" value="Genomic_DNA"/>
</dbReference>
<organism evidence="10 11">
    <name type="scientific">Elsinoe ampelina</name>
    <dbReference type="NCBI Taxonomy" id="302913"/>
    <lineage>
        <taxon>Eukaryota</taxon>
        <taxon>Fungi</taxon>
        <taxon>Dikarya</taxon>
        <taxon>Ascomycota</taxon>
        <taxon>Pezizomycotina</taxon>
        <taxon>Dothideomycetes</taxon>
        <taxon>Dothideomycetidae</taxon>
        <taxon>Myriangiales</taxon>
        <taxon>Elsinoaceae</taxon>
        <taxon>Elsinoe</taxon>
    </lineage>
</organism>
<feature type="transmembrane region" description="Helical" evidence="8">
    <location>
        <begin position="270"/>
        <end position="288"/>
    </location>
</feature>
<evidence type="ECO:0000256" key="8">
    <source>
        <dbReference type="SAM" id="Phobius"/>
    </source>
</evidence>
<proteinExistence type="inferred from homology"/>
<dbReference type="InterPro" id="IPR005829">
    <property type="entry name" value="Sugar_transporter_CS"/>
</dbReference>
<dbReference type="GO" id="GO:0005351">
    <property type="term" value="F:carbohydrate:proton symporter activity"/>
    <property type="evidence" value="ECO:0007669"/>
    <property type="project" value="TreeGrafter"/>
</dbReference>
<dbReference type="InterPro" id="IPR050360">
    <property type="entry name" value="MFS_Sugar_Transporters"/>
</dbReference>
<evidence type="ECO:0000259" key="9">
    <source>
        <dbReference type="PROSITE" id="PS50850"/>
    </source>
</evidence>
<comment type="subcellular location">
    <subcellularLocation>
        <location evidence="1">Membrane</location>
        <topology evidence="1">Multi-pass membrane protein</topology>
    </subcellularLocation>
</comment>
<dbReference type="AlphaFoldDB" id="A0A6A6GKU7"/>
<feature type="transmembrane region" description="Helical" evidence="8">
    <location>
        <begin position="433"/>
        <end position="451"/>
    </location>
</feature>
<dbReference type="InterPro" id="IPR005828">
    <property type="entry name" value="MFS_sugar_transport-like"/>
</dbReference>
<evidence type="ECO:0000256" key="5">
    <source>
        <dbReference type="ARBA" id="ARBA00022989"/>
    </source>
</evidence>
<dbReference type="PANTHER" id="PTHR48022:SF11">
    <property type="entry name" value="MONOSACCHARIDE TRANSPORTER (HXT8), PUTATIVE (AFU_ORTHOLOGUE AFUA_2G08120)-RELATED"/>
    <property type="match status" value="1"/>
</dbReference>
<dbReference type="PROSITE" id="PS50850">
    <property type="entry name" value="MFS"/>
    <property type="match status" value="1"/>
</dbReference>
<dbReference type="InterPro" id="IPR020846">
    <property type="entry name" value="MFS_dom"/>
</dbReference>
<dbReference type="InterPro" id="IPR036259">
    <property type="entry name" value="MFS_trans_sf"/>
</dbReference>
<dbReference type="Gene3D" id="1.20.1250.20">
    <property type="entry name" value="MFS general substrate transporter like domains"/>
    <property type="match status" value="1"/>
</dbReference>
<dbReference type="PROSITE" id="PS00217">
    <property type="entry name" value="SUGAR_TRANSPORT_2"/>
    <property type="match status" value="1"/>
</dbReference>
<feature type="transmembrane region" description="Helical" evidence="8">
    <location>
        <begin position="119"/>
        <end position="136"/>
    </location>
</feature>
<keyword evidence="11" id="KW-1185">Reference proteome</keyword>
<evidence type="ECO:0000256" key="6">
    <source>
        <dbReference type="ARBA" id="ARBA00023136"/>
    </source>
</evidence>
<sequence length="500" mass="54050">MKGDQGTRYNYAVIFLVALGSFTYGFNASIMGTVFGLTSFYSYFRLETTGTGAAYANSIIGATQGLFSAGGIVGCCIVAWLANAVGRKLSVQIICTICIISAVIQCASVHIAMLLIGRFLNGVGSGMINCIVPLYQSEVSPAHLRGRLVGSHGFLLVVGYAVAGWTGLGCYFENNPAIQWRLCLALQVVGPLFLLIGTLQLPESPRWLLSRGKGDEALTILSRLHHSTIDNDDTLARNEFAQIERQLALDAEMPQSILQVMKIPSYRKRLLLGLLIQCAAQSTGVLVINNYQVLLYNGLGLTGWLPLLLYAIYASWAAVLNWAGALIVDRAGRIKMLSIGITGCALMVACETAMVAVYGGTTNRIGNGFGVFFLFCFVTFYGSCVDAISYIYCAEIFPTSLRSQGVALSVTGLFAMNLVYTQTAPITFANVGWRFYLLFIIVPLVCVPVILKVCPETKGLTLEEVGALFGDKVAPGLNESKVDHDETVMDNRASLEKHKL</sequence>
<dbReference type="SUPFAM" id="SSF103473">
    <property type="entry name" value="MFS general substrate transporter"/>
    <property type="match status" value="1"/>
</dbReference>
<gene>
    <name evidence="10" type="ORF">BDZ85DRAFT_258659</name>
</gene>
<feature type="transmembrane region" description="Helical" evidence="8">
    <location>
        <begin position="308"/>
        <end position="327"/>
    </location>
</feature>
<dbReference type="Pfam" id="PF00083">
    <property type="entry name" value="Sugar_tr"/>
    <property type="match status" value="1"/>
</dbReference>
<evidence type="ECO:0000256" key="7">
    <source>
        <dbReference type="RuleBase" id="RU003346"/>
    </source>
</evidence>
<evidence type="ECO:0000313" key="11">
    <source>
        <dbReference type="Proteomes" id="UP000799538"/>
    </source>
</evidence>
<evidence type="ECO:0000256" key="2">
    <source>
        <dbReference type="ARBA" id="ARBA00010992"/>
    </source>
</evidence>
<evidence type="ECO:0000256" key="1">
    <source>
        <dbReference type="ARBA" id="ARBA00004141"/>
    </source>
</evidence>
<accession>A0A6A6GKU7</accession>
<comment type="similarity">
    <text evidence="2 7">Belongs to the major facilitator superfamily. Sugar transporter (TC 2.A.1.1) family.</text>
</comment>
<evidence type="ECO:0000256" key="3">
    <source>
        <dbReference type="ARBA" id="ARBA00022448"/>
    </source>
</evidence>
<feature type="transmembrane region" description="Helical" evidence="8">
    <location>
        <begin position="93"/>
        <end position="113"/>
    </location>
</feature>
<feature type="transmembrane region" description="Helical" evidence="8">
    <location>
        <begin position="12"/>
        <end position="35"/>
    </location>
</feature>
<dbReference type="NCBIfam" id="TIGR00879">
    <property type="entry name" value="SP"/>
    <property type="match status" value="1"/>
</dbReference>
<dbReference type="OrthoDB" id="6612291at2759"/>
<feature type="transmembrane region" description="Helical" evidence="8">
    <location>
        <begin position="405"/>
        <end position="421"/>
    </location>
</feature>
<feature type="transmembrane region" description="Helical" evidence="8">
    <location>
        <begin position="55"/>
        <end position="81"/>
    </location>
</feature>
<name>A0A6A6GKU7_9PEZI</name>
<feature type="transmembrane region" description="Helical" evidence="8">
    <location>
        <begin position="148"/>
        <end position="166"/>
    </location>
</feature>
<dbReference type="InterPro" id="IPR003663">
    <property type="entry name" value="Sugar/inositol_transpt"/>
</dbReference>
<keyword evidence="3 7" id="KW-0813">Transport</keyword>
<feature type="transmembrane region" description="Helical" evidence="8">
    <location>
        <begin position="339"/>
        <end position="359"/>
    </location>
</feature>
<feature type="domain" description="Major facilitator superfamily (MFS) profile" evidence="9">
    <location>
        <begin position="13"/>
        <end position="458"/>
    </location>
</feature>
<feature type="transmembrane region" description="Helical" evidence="8">
    <location>
        <begin position="178"/>
        <end position="201"/>
    </location>
</feature>
<evidence type="ECO:0000256" key="4">
    <source>
        <dbReference type="ARBA" id="ARBA00022692"/>
    </source>
</evidence>
<dbReference type="Proteomes" id="UP000799538">
    <property type="component" value="Unassembled WGS sequence"/>
</dbReference>
<keyword evidence="6 8" id="KW-0472">Membrane</keyword>
<protein>
    <submittedName>
        <fullName evidence="10">General substrate transporter</fullName>
    </submittedName>
</protein>
<dbReference type="PANTHER" id="PTHR48022">
    <property type="entry name" value="PLASTIDIC GLUCOSE TRANSPORTER 4"/>
    <property type="match status" value="1"/>
</dbReference>
<reference evidence="11" key="1">
    <citation type="journal article" date="2020" name="Stud. Mycol.">
        <title>101 Dothideomycetes genomes: A test case for predicting lifestyles and emergence of pathogens.</title>
        <authorList>
            <person name="Haridas S."/>
            <person name="Albert R."/>
            <person name="Binder M."/>
            <person name="Bloem J."/>
            <person name="LaButti K."/>
            <person name="Salamov A."/>
            <person name="Andreopoulos B."/>
            <person name="Baker S."/>
            <person name="Barry K."/>
            <person name="Bills G."/>
            <person name="Bluhm B."/>
            <person name="Cannon C."/>
            <person name="Castanera R."/>
            <person name="Culley D."/>
            <person name="Daum C."/>
            <person name="Ezra D."/>
            <person name="Gonzalez J."/>
            <person name="Henrissat B."/>
            <person name="Kuo A."/>
            <person name="Liang C."/>
            <person name="Lipzen A."/>
            <person name="Lutzoni F."/>
            <person name="Magnuson J."/>
            <person name="Mondo S."/>
            <person name="Nolan M."/>
            <person name="Ohm R."/>
            <person name="Pangilinan J."/>
            <person name="Park H.-J."/>
            <person name="Ramirez L."/>
            <person name="Alfaro M."/>
            <person name="Sun H."/>
            <person name="Tritt A."/>
            <person name="Yoshinaga Y."/>
            <person name="Zwiers L.-H."/>
            <person name="Turgeon B."/>
            <person name="Goodwin S."/>
            <person name="Spatafora J."/>
            <person name="Crous P."/>
            <person name="Grigoriev I."/>
        </authorList>
    </citation>
    <scope>NUCLEOTIDE SEQUENCE [LARGE SCALE GENOMIC DNA]</scope>
    <source>
        <strain evidence="11">CECT 20119</strain>
    </source>
</reference>
<dbReference type="GO" id="GO:0016020">
    <property type="term" value="C:membrane"/>
    <property type="evidence" value="ECO:0007669"/>
    <property type="project" value="UniProtKB-SubCell"/>
</dbReference>
<keyword evidence="5 8" id="KW-1133">Transmembrane helix</keyword>
<evidence type="ECO:0000313" key="10">
    <source>
        <dbReference type="EMBL" id="KAF2226140.1"/>
    </source>
</evidence>
<feature type="transmembrane region" description="Helical" evidence="8">
    <location>
        <begin position="371"/>
        <end position="393"/>
    </location>
</feature>
<dbReference type="PRINTS" id="PR00171">
    <property type="entry name" value="SUGRTRNSPORT"/>
</dbReference>